<organism evidence="5 6">
    <name type="scientific">Methanofervidicoccus abyssi</name>
    <dbReference type="NCBI Taxonomy" id="2082189"/>
    <lineage>
        <taxon>Archaea</taxon>
        <taxon>Methanobacteriati</taxon>
        <taxon>Methanobacteriota</taxon>
        <taxon>Methanomada group</taxon>
        <taxon>Methanococci</taxon>
        <taxon>Methanococcales</taxon>
        <taxon>Methanofervidicoccus</taxon>
    </lineage>
</organism>
<dbReference type="GO" id="GO:0009035">
    <property type="term" value="F:type I site-specific deoxyribonuclease activity"/>
    <property type="evidence" value="ECO:0007669"/>
    <property type="project" value="UniProtKB-EC"/>
</dbReference>
<dbReference type="InterPro" id="IPR000055">
    <property type="entry name" value="Restrct_endonuc_typeI_TRD"/>
</dbReference>
<name>A0A401HRX9_9EURY</name>
<dbReference type="InterPro" id="IPR052021">
    <property type="entry name" value="Type-I_RS_S_subunit"/>
</dbReference>
<dbReference type="EC" id="3.1.21.3" evidence="5"/>
<protein>
    <submittedName>
        <fullName evidence="5">Type I restriction enzyme, S subunit</fullName>
        <ecNumber evidence="5">3.1.21.3</ecNumber>
    </submittedName>
</protein>
<keyword evidence="3" id="KW-0238">DNA-binding</keyword>
<comment type="similarity">
    <text evidence="1">Belongs to the type-I restriction system S methylase family.</text>
</comment>
<evidence type="ECO:0000256" key="2">
    <source>
        <dbReference type="ARBA" id="ARBA00022747"/>
    </source>
</evidence>
<proteinExistence type="inferred from homology"/>
<dbReference type="Pfam" id="PF01420">
    <property type="entry name" value="Methylase_S"/>
    <property type="match status" value="2"/>
</dbReference>
<keyword evidence="5" id="KW-0378">Hydrolase</keyword>
<dbReference type="RefSeq" id="WP_131007707.1">
    <property type="nucleotide sequence ID" value="NZ_BFAX01000004.1"/>
</dbReference>
<accession>A0A401HRX9</accession>
<dbReference type="CDD" id="cd17256">
    <property type="entry name" value="RMtype1_S_EcoJA65PI-TRD1-CR1_like"/>
    <property type="match status" value="1"/>
</dbReference>
<dbReference type="GO" id="GO:0003677">
    <property type="term" value="F:DNA binding"/>
    <property type="evidence" value="ECO:0007669"/>
    <property type="project" value="UniProtKB-KW"/>
</dbReference>
<dbReference type="Gene3D" id="3.90.220.20">
    <property type="entry name" value="DNA methylase specificity domains"/>
    <property type="match status" value="2"/>
</dbReference>
<gene>
    <name evidence="5" type="ORF">MHHB_P1121</name>
</gene>
<dbReference type="Gene3D" id="1.10.287.1120">
    <property type="entry name" value="Bipartite methylase S protein"/>
    <property type="match status" value="1"/>
</dbReference>
<dbReference type="PANTHER" id="PTHR30408:SF12">
    <property type="entry name" value="TYPE I RESTRICTION ENZYME MJAVIII SPECIFICITY SUBUNIT"/>
    <property type="match status" value="1"/>
</dbReference>
<keyword evidence="6" id="KW-1185">Reference proteome</keyword>
<dbReference type="InterPro" id="IPR044946">
    <property type="entry name" value="Restrct_endonuc_typeI_TRD_sf"/>
</dbReference>
<evidence type="ECO:0000259" key="4">
    <source>
        <dbReference type="Pfam" id="PF01420"/>
    </source>
</evidence>
<evidence type="ECO:0000256" key="3">
    <source>
        <dbReference type="ARBA" id="ARBA00023125"/>
    </source>
</evidence>
<evidence type="ECO:0000313" key="5">
    <source>
        <dbReference type="EMBL" id="GBF36891.1"/>
    </source>
</evidence>
<evidence type="ECO:0000256" key="1">
    <source>
        <dbReference type="ARBA" id="ARBA00010923"/>
    </source>
</evidence>
<dbReference type="SUPFAM" id="SSF116734">
    <property type="entry name" value="DNA methylase specificity domain"/>
    <property type="match status" value="2"/>
</dbReference>
<keyword evidence="2" id="KW-0680">Restriction system</keyword>
<evidence type="ECO:0000313" key="6">
    <source>
        <dbReference type="Proteomes" id="UP000290527"/>
    </source>
</evidence>
<feature type="domain" description="Type I restriction modification DNA specificity" evidence="4">
    <location>
        <begin position="213"/>
        <end position="395"/>
    </location>
</feature>
<comment type="caution">
    <text evidence="5">The sequence shown here is derived from an EMBL/GenBank/DDBJ whole genome shotgun (WGS) entry which is preliminary data.</text>
</comment>
<reference evidence="5 6" key="1">
    <citation type="journal article" date="2019" name="Int. J. Syst. Evol. Microbiol.">
        <title>Methanofervidicoccus abyssi gen. nov., sp. nov., a hydrogenotrophic methanogen, isolated from a hydrothermal vent chimney in the Mid-Cayman Spreading Center, the Caribbean Sea.</title>
        <authorList>
            <person name="Sakai S."/>
            <person name="Takaki Y."/>
            <person name="Miyazaki M."/>
            <person name="Ogawara M."/>
            <person name="Yanagawa K."/>
            <person name="Miyazaki J."/>
            <person name="Takai K."/>
        </authorList>
    </citation>
    <scope>NUCLEOTIDE SEQUENCE [LARGE SCALE GENOMIC DNA]</scope>
    <source>
        <strain evidence="5 6">HHB</strain>
    </source>
</reference>
<feature type="domain" description="Type I restriction modification DNA specificity" evidence="4">
    <location>
        <begin position="13"/>
        <end position="183"/>
    </location>
</feature>
<sequence>MSKFKQTEIGLIPEDWEVVPILDCCVFERGIEVGSKNYNSEKRGIPFIRVGNIAKGLQELVYTTCKEVKLCKDDDILIALDGSPGAVARGWQGAYASGIRKVLIKPNWKNKLNYNYLYFILQHPIVQDVIKSHTTGVTILHASKSLQYIKIPLPPLSEQKKIAKVLDKIQQAIEIQDRIIEQVRNLKKSLMQKLFTEGLYGEEQKETEIGLIPKSWKVVWLGEVVDVKGGKRVPKGHKLVDRNTGYPYIRVVDFKDMSVDLKNVKFLMRETYNKIRKYTISSNDIYISIAGTPGIVGVIPKELENSNLTENAAKLVLKSNNITKWYLAYFLASSIGQNQIKRAVHKANQPKLALARIKQFIIPLPPLEEQKQIAHILSVVDKKIEVEKKRKQVLKELFKTMLHKLMSGEIRLKEVEI</sequence>
<dbReference type="GO" id="GO:0009307">
    <property type="term" value="P:DNA restriction-modification system"/>
    <property type="evidence" value="ECO:0007669"/>
    <property type="project" value="UniProtKB-KW"/>
</dbReference>
<dbReference type="EMBL" id="BFAX01000004">
    <property type="protein sequence ID" value="GBF36891.1"/>
    <property type="molecule type" value="Genomic_DNA"/>
</dbReference>
<dbReference type="PANTHER" id="PTHR30408">
    <property type="entry name" value="TYPE-1 RESTRICTION ENZYME ECOKI SPECIFICITY PROTEIN"/>
    <property type="match status" value="1"/>
</dbReference>
<dbReference type="OrthoDB" id="84651at2157"/>
<dbReference type="AlphaFoldDB" id="A0A401HRX9"/>
<dbReference type="Proteomes" id="UP000290527">
    <property type="component" value="Unassembled WGS sequence"/>
</dbReference>